<keyword evidence="5" id="KW-1185">Reference proteome</keyword>
<dbReference type="PANTHER" id="PTHR31126:SF18">
    <property type="entry name" value="PROTEIN-TYROSINE-PHOSPHATASE"/>
    <property type="match status" value="1"/>
</dbReference>
<keyword evidence="3" id="KW-0378">Hydrolase</keyword>
<proteinExistence type="predicted"/>
<evidence type="ECO:0000313" key="4">
    <source>
        <dbReference type="EMBL" id="GJQ11255.1"/>
    </source>
</evidence>
<organism evidence="4 5">
    <name type="scientific">Galdieria partita</name>
    <dbReference type="NCBI Taxonomy" id="83374"/>
    <lineage>
        <taxon>Eukaryota</taxon>
        <taxon>Rhodophyta</taxon>
        <taxon>Bangiophyceae</taxon>
        <taxon>Galdieriales</taxon>
        <taxon>Galdieriaceae</taxon>
        <taxon>Galdieria</taxon>
    </lineage>
</organism>
<comment type="subcellular location">
    <subcellularLocation>
        <location evidence="1">Cytoplasm</location>
    </subcellularLocation>
</comment>
<gene>
    <name evidence="4" type="ORF">GpartN1_g3046.t1</name>
</gene>
<dbReference type="InterPro" id="IPR004861">
    <property type="entry name" value="Siw14-like"/>
</dbReference>
<dbReference type="InterPro" id="IPR029021">
    <property type="entry name" value="Prot-tyrosine_phosphatase-like"/>
</dbReference>
<accession>A0A9C7PVH5</accession>
<dbReference type="EMBL" id="BQMJ01000022">
    <property type="protein sequence ID" value="GJQ11255.1"/>
    <property type="molecule type" value="Genomic_DNA"/>
</dbReference>
<dbReference type="FunFam" id="3.90.190.10:FF:000035">
    <property type="entry name" value="Tyrosine phosphatase, putative"/>
    <property type="match status" value="1"/>
</dbReference>
<dbReference type="Pfam" id="PF03162">
    <property type="entry name" value="Y_phosphatase2"/>
    <property type="match status" value="1"/>
</dbReference>
<reference evidence="4" key="2">
    <citation type="submission" date="2022-01" db="EMBL/GenBank/DDBJ databases">
        <authorList>
            <person name="Hirooka S."/>
            <person name="Miyagishima S.Y."/>
        </authorList>
    </citation>
    <scope>NUCLEOTIDE SEQUENCE</scope>
    <source>
        <strain evidence="4">NBRC 102759</strain>
    </source>
</reference>
<dbReference type="Proteomes" id="UP001061958">
    <property type="component" value="Unassembled WGS sequence"/>
</dbReference>
<name>A0A9C7PVH5_9RHOD</name>
<protein>
    <submittedName>
        <fullName evidence="4">Uncharacterized protein</fullName>
    </submittedName>
</protein>
<reference evidence="4" key="1">
    <citation type="journal article" date="2022" name="Proc. Natl. Acad. Sci. U.S.A.">
        <title>Life cycle and functional genomics of the unicellular red alga Galdieria for elucidating algal and plant evolution and industrial use.</title>
        <authorList>
            <person name="Hirooka S."/>
            <person name="Itabashi T."/>
            <person name="Ichinose T.M."/>
            <person name="Onuma R."/>
            <person name="Fujiwara T."/>
            <person name="Yamashita S."/>
            <person name="Jong L.W."/>
            <person name="Tomita R."/>
            <person name="Iwane A.H."/>
            <person name="Miyagishima S.Y."/>
        </authorList>
    </citation>
    <scope>NUCLEOTIDE SEQUENCE</scope>
    <source>
        <strain evidence="4">NBRC 102759</strain>
    </source>
</reference>
<dbReference type="AlphaFoldDB" id="A0A9C7PVH5"/>
<dbReference type="OrthoDB" id="6375174at2759"/>
<dbReference type="Gene3D" id="3.90.190.10">
    <property type="entry name" value="Protein tyrosine phosphatase superfamily"/>
    <property type="match status" value="1"/>
</dbReference>
<evidence type="ECO:0000313" key="5">
    <source>
        <dbReference type="Proteomes" id="UP001061958"/>
    </source>
</evidence>
<dbReference type="GO" id="GO:0016791">
    <property type="term" value="F:phosphatase activity"/>
    <property type="evidence" value="ECO:0007669"/>
    <property type="project" value="TreeGrafter"/>
</dbReference>
<evidence type="ECO:0000256" key="2">
    <source>
        <dbReference type="ARBA" id="ARBA00022490"/>
    </source>
</evidence>
<comment type="caution">
    <text evidence="4">The sequence shown here is derived from an EMBL/GenBank/DDBJ whole genome shotgun (WGS) entry which is preliminary data.</text>
</comment>
<dbReference type="SUPFAM" id="SSF52799">
    <property type="entry name" value="(Phosphotyrosine protein) phosphatases II"/>
    <property type="match status" value="1"/>
</dbReference>
<evidence type="ECO:0000256" key="1">
    <source>
        <dbReference type="ARBA" id="ARBA00004496"/>
    </source>
</evidence>
<evidence type="ECO:0000256" key="3">
    <source>
        <dbReference type="ARBA" id="ARBA00022801"/>
    </source>
</evidence>
<keyword evidence="2" id="KW-0963">Cytoplasm</keyword>
<dbReference type="PANTHER" id="PTHR31126">
    <property type="entry name" value="TYROSINE-PROTEIN PHOSPHATASE"/>
    <property type="match status" value="1"/>
</dbReference>
<sequence length="302" mass="35240">MSQQLCPPEMFGIVEPAVYRSNLFFPISFPFIKLLDLKTVLLLSAEVPTKVVCNFLEENNINLVHLGSRSLTTETSWKPMSEELVKDGLEWVLDKKSHPLLICDTSGIHQVGILVGCLRRLQNWSLSAVIHEYRTFASSKARYVNEQFIELFDVDLVTLPEDLPDWFREHLEQEAKEIEEYQQLIRKNELDSLGVVLTKANDHLPRYQQYFYSHEAKLHFPQGQKDIRIERYLPRNLNLPNTNDSFHKWRQRERVAHEQIAKVKSPADVEIRSIRKVIVRPPSSYADQKHSFSNDTTTDYFS</sequence>
<dbReference type="CDD" id="cd14501">
    <property type="entry name" value="PFA-DSP"/>
    <property type="match status" value="1"/>
</dbReference>
<dbReference type="GO" id="GO:0005737">
    <property type="term" value="C:cytoplasm"/>
    <property type="evidence" value="ECO:0007669"/>
    <property type="project" value="UniProtKB-SubCell"/>
</dbReference>